<accession>A0A9P1ILQ9</accession>
<organism evidence="3 4">
    <name type="scientific">Caenorhabditis angaria</name>
    <dbReference type="NCBI Taxonomy" id="860376"/>
    <lineage>
        <taxon>Eukaryota</taxon>
        <taxon>Metazoa</taxon>
        <taxon>Ecdysozoa</taxon>
        <taxon>Nematoda</taxon>
        <taxon>Chromadorea</taxon>
        <taxon>Rhabditida</taxon>
        <taxon>Rhabditina</taxon>
        <taxon>Rhabditomorpha</taxon>
        <taxon>Rhabditoidea</taxon>
        <taxon>Rhabditidae</taxon>
        <taxon>Peloderinae</taxon>
        <taxon>Caenorhabditis</taxon>
    </lineage>
</organism>
<dbReference type="InterPro" id="IPR016137">
    <property type="entry name" value="RGS"/>
</dbReference>
<reference evidence="3" key="1">
    <citation type="submission" date="2022-11" db="EMBL/GenBank/DDBJ databases">
        <authorList>
            <person name="Kikuchi T."/>
        </authorList>
    </citation>
    <scope>NUCLEOTIDE SEQUENCE</scope>
    <source>
        <strain evidence="3">PS1010</strain>
    </source>
</reference>
<dbReference type="Pfam" id="PF00615">
    <property type="entry name" value="RGS"/>
    <property type="match status" value="2"/>
</dbReference>
<evidence type="ECO:0000259" key="2">
    <source>
        <dbReference type="PROSITE" id="PS50132"/>
    </source>
</evidence>
<sequence>MTSFINKFRKKREGDIGNGTGETVNHQPKKPELAYSLDKLLVDSHALSYFIQFLEASEKLNLIKFWMHVQGFQATFNEGVTAAQELSFRDARSIYDKYIDEGSNCTLAVPRKIKAIIDEEMQKSPLQINCFQSAQQFVRQLFEFRYFDEFRQSVYYKKHELEVLEAGCSISEILKIQPILLGFLEFLRDEKEDHDLVQFLLSCESFEANFEEMEDDEALGDAMALYDKYFSMQATNPINSGAPIRSEMESLICDESGRPNKNCFKNAYAFCYFRLQDKYLTDFVRSSSFQQYLLDLRNFIENTVELPRKTRQSSSSCSSSADSQSHSYSFNFSTPKKSRKNVEFSSDSDPEKTPKTTPRSSRLAEIDEIGKYHALYDDSHTQIMKTPTRLKSTLQKYLNKSTLREEEIAEEVARTIIKDMQKMVAENG</sequence>
<keyword evidence="4" id="KW-1185">Reference proteome</keyword>
<evidence type="ECO:0000313" key="4">
    <source>
        <dbReference type="Proteomes" id="UP001152747"/>
    </source>
</evidence>
<feature type="domain" description="RGS" evidence="2">
    <location>
        <begin position="36"/>
        <end position="158"/>
    </location>
</feature>
<comment type="caution">
    <text evidence="3">The sequence shown here is derived from an EMBL/GenBank/DDBJ whole genome shotgun (WGS) entry which is preliminary data.</text>
</comment>
<proteinExistence type="predicted"/>
<dbReference type="InterPro" id="IPR052246">
    <property type="entry name" value="Cell_Polariz_PKAAnc"/>
</dbReference>
<dbReference type="AlphaFoldDB" id="A0A9P1ILQ9"/>
<feature type="compositionally biased region" description="Low complexity" evidence="1">
    <location>
        <begin position="313"/>
        <end position="329"/>
    </location>
</feature>
<dbReference type="OrthoDB" id="5584247at2759"/>
<dbReference type="PROSITE" id="PS50132">
    <property type="entry name" value="RGS"/>
    <property type="match status" value="2"/>
</dbReference>
<dbReference type="PANTHER" id="PTHR13155:SF1">
    <property type="entry name" value="A-KINASE ANCHOR PROTEIN 10, MITOCHONDRIAL"/>
    <property type="match status" value="1"/>
</dbReference>
<feature type="region of interest" description="Disordered" evidence="1">
    <location>
        <begin position="310"/>
        <end position="364"/>
    </location>
</feature>
<dbReference type="SMART" id="SM00315">
    <property type="entry name" value="RGS"/>
    <property type="match status" value="2"/>
</dbReference>
<feature type="domain" description="RGS" evidence="2">
    <location>
        <begin position="169"/>
        <end position="293"/>
    </location>
</feature>
<evidence type="ECO:0000313" key="3">
    <source>
        <dbReference type="EMBL" id="CAI5445557.1"/>
    </source>
</evidence>
<dbReference type="SUPFAM" id="SSF48097">
    <property type="entry name" value="Regulator of G-protein signaling, RGS"/>
    <property type="match status" value="2"/>
</dbReference>
<name>A0A9P1ILQ9_9PELO</name>
<dbReference type="Gene3D" id="1.10.167.10">
    <property type="entry name" value="Regulator of G-protein Signalling 4, domain 2"/>
    <property type="match status" value="2"/>
</dbReference>
<protein>
    <recommendedName>
        <fullName evidence="2">RGS domain-containing protein</fullName>
    </recommendedName>
</protein>
<evidence type="ECO:0000256" key="1">
    <source>
        <dbReference type="SAM" id="MobiDB-lite"/>
    </source>
</evidence>
<dbReference type="CDD" id="cd07440">
    <property type="entry name" value="RGS"/>
    <property type="match status" value="1"/>
</dbReference>
<dbReference type="Proteomes" id="UP001152747">
    <property type="component" value="Unassembled WGS sequence"/>
</dbReference>
<dbReference type="PANTHER" id="PTHR13155">
    <property type="entry name" value="A-KINASE ANCHOR PROTEINS"/>
    <property type="match status" value="1"/>
</dbReference>
<dbReference type="GO" id="GO:0005886">
    <property type="term" value="C:plasma membrane"/>
    <property type="evidence" value="ECO:0007669"/>
    <property type="project" value="TreeGrafter"/>
</dbReference>
<gene>
    <name evidence="3" type="ORF">CAMP_LOCUS8194</name>
</gene>
<dbReference type="GO" id="GO:0005739">
    <property type="term" value="C:mitochondrion"/>
    <property type="evidence" value="ECO:0007669"/>
    <property type="project" value="TreeGrafter"/>
</dbReference>
<dbReference type="GO" id="GO:0008104">
    <property type="term" value="P:intracellular protein localization"/>
    <property type="evidence" value="ECO:0007669"/>
    <property type="project" value="TreeGrafter"/>
</dbReference>
<dbReference type="InterPro" id="IPR044926">
    <property type="entry name" value="RGS_subdomain_2"/>
</dbReference>
<dbReference type="InterPro" id="IPR036305">
    <property type="entry name" value="RGS_sf"/>
</dbReference>
<dbReference type="EMBL" id="CANHGI010000003">
    <property type="protein sequence ID" value="CAI5445557.1"/>
    <property type="molecule type" value="Genomic_DNA"/>
</dbReference>